<proteinExistence type="predicted"/>
<dbReference type="PANTHER" id="PTHR34853:SF5">
    <property type="entry name" value="LIP-DOMAIN-CONTAINING PROTEIN-RELATED"/>
    <property type="match status" value="1"/>
</dbReference>
<feature type="non-terminal residue" evidence="4">
    <location>
        <position position="298"/>
    </location>
</feature>
<gene>
    <name evidence="4" type="ORF">BCR34DRAFT_490736</name>
</gene>
<dbReference type="EMBL" id="MCFA01000124">
    <property type="protein sequence ID" value="ORY05550.1"/>
    <property type="molecule type" value="Genomic_DNA"/>
</dbReference>
<protein>
    <submittedName>
        <fullName evidence="4">Secretory lipase-domain-containing protein</fullName>
    </submittedName>
</protein>
<evidence type="ECO:0000256" key="2">
    <source>
        <dbReference type="SAM" id="MobiDB-lite"/>
    </source>
</evidence>
<evidence type="ECO:0000313" key="4">
    <source>
        <dbReference type="EMBL" id="ORY05550.1"/>
    </source>
</evidence>
<sequence>MPSFFGTVLCFAGTLGLVISAPFNPSLPTSLPATVPTPTSKCTEQVPSESPVKPEDDCFYRPPENFDWKAAKPGTVLKFRTAPGHPVDDYPAYNILYSTTDSNDKPTYAVTTVFVPKIISSPHALISYQHNYDSADLSLSPSHDIYTQSVSIPIVNEKIHVCRDFVRTYLERGWFVNVPDYEGPTAAFGAGHMAGYATLDSIRATMSRIYRLGMPKHYPIPPKILMYGYSGGALATNWAAVLHPVYAAELKISGAGVGGFFPDMTDTIKRLQGLYVPSLIQGLATMHVEARKPVLDFL</sequence>
<evidence type="ECO:0000313" key="5">
    <source>
        <dbReference type="Proteomes" id="UP000193144"/>
    </source>
</evidence>
<evidence type="ECO:0000256" key="1">
    <source>
        <dbReference type="ARBA" id="ARBA00022801"/>
    </source>
</evidence>
<dbReference type="Pfam" id="PF03583">
    <property type="entry name" value="LIP"/>
    <property type="match status" value="1"/>
</dbReference>
<feature type="compositionally biased region" description="Polar residues" evidence="2">
    <location>
        <begin position="35"/>
        <end position="48"/>
    </location>
</feature>
<keyword evidence="3" id="KW-0732">Signal</keyword>
<dbReference type="InterPro" id="IPR029058">
    <property type="entry name" value="AB_hydrolase_fold"/>
</dbReference>
<accession>A0A1Y1Z5M2</accession>
<evidence type="ECO:0000256" key="3">
    <source>
        <dbReference type="SAM" id="SignalP"/>
    </source>
</evidence>
<comment type="caution">
    <text evidence="4">The sequence shown here is derived from an EMBL/GenBank/DDBJ whole genome shotgun (WGS) entry which is preliminary data.</text>
</comment>
<dbReference type="GO" id="GO:0004806">
    <property type="term" value="F:triacylglycerol lipase activity"/>
    <property type="evidence" value="ECO:0007669"/>
    <property type="project" value="InterPro"/>
</dbReference>
<dbReference type="SUPFAM" id="SSF53474">
    <property type="entry name" value="alpha/beta-Hydrolases"/>
    <property type="match status" value="1"/>
</dbReference>
<feature type="signal peptide" evidence="3">
    <location>
        <begin position="1"/>
        <end position="20"/>
    </location>
</feature>
<organism evidence="4 5">
    <name type="scientific">Clohesyomyces aquaticus</name>
    <dbReference type="NCBI Taxonomy" id="1231657"/>
    <lineage>
        <taxon>Eukaryota</taxon>
        <taxon>Fungi</taxon>
        <taxon>Dikarya</taxon>
        <taxon>Ascomycota</taxon>
        <taxon>Pezizomycotina</taxon>
        <taxon>Dothideomycetes</taxon>
        <taxon>Pleosporomycetidae</taxon>
        <taxon>Pleosporales</taxon>
        <taxon>Lindgomycetaceae</taxon>
        <taxon>Clohesyomyces</taxon>
    </lineage>
</organism>
<dbReference type="GO" id="GO:0016042">
    <property type="term" value="P:lipid catabolic process"/>
    <property type="evidence" value="ECO:0007669"/>
    <property type="project" value="InterPro"/>
</dbReference>
<keyword evidence="1" id="KW-0378">Hydrolase</keyword>
<dbReference type="OrthoDB" id="2373480at2759"/>
<dbReference type="InterPro" id="IPR005152">
    <property type="entry name" value="Lipase_secreted"/>
</dbReference>
<dbReference type="PANTHER" id="PTHR34853">
    <property type="match status" value="1"/>
</dbReference>
<dbReference type="Gene3D" id="3.40.50.1820">
    <property type="entry name" value="alpha/beta hydrolase"/>
    <property type="match status" value="1"/>
</dbReference>
<feature type="chain" id="PRO_5012305124" evidence="3">
    <location>
        <begin position="21"/>
        <end position="298"/>
    </location>
</feature>
<name>A0A1Y1Z5M2_9PLEO</name>
<dbReference type="AlphaFoldDB" id="A0A1Y1Z5M2"/>
<keyword evidence="5" id="KW-1185">Reference proteome</keyword>
<dbReference type="Proteomes" id="UP000193144">
    <property type="component" value="Unassembled WGS sequence"/>
</dbReference>
<reference evidence="4 5" key="1">
    <citation type="submission" date="2016-07" db="EMBL/GenBank/DDBJ databases">
        <title>Pervasive Adenine N6-methylation of Active Genes in Fungi.</title>
        <authorList>
            <consortium name="DOE Joint Genome Institute"/>
            <person name="Mondo S.J."/>
            <person name="Dannebaum R.O."/>
            <person name="Kuo R.C."/>
            <person name="Labutti K."/>
            <person name="Haridas S."/>
            <person name="Kuo A."/>
            <person name="Salamov A."/>
            <person name="Ahrendt S.R."/>
            <person name="Lipzen A."/>
            <person name="Sullivan W."/>
            <person name="Andreopoulos W.B."/>
            <person name="Clum A."/>
            <person name="Lindquist E."/>
            <person name="Daum C."/>
            <person name="Ramamoorthy G.K."/>
            <person name="Gryganskyi A."/>
            <person name="Culley D."/>
            <person name="Magnuson J.K."/>
            <person name="James T.Y."/>
            <person name="O'Malley M.A."/>
            <person name="Stajich J.E."/>
            <person name="Spatafora J.W."/>
            <person name="Visel A."/>
            <person name="Grigoriev I.V."/>
        </authorList>
    </citation>
    <scope>NUCLEOTIDE SEQUENCE [LARGE SCALE GENOMIC DNA]</scope>
    <source>
        <strain evidence="4 5">CBS 115471</strain>
    </source>
</reference>
<feature type="region of interest" description="Disordered" evidence="2">
    <location>
        <begin position="35"/>
        <end position="55"/>
    </location>
</feature>